<evidence type="ECO:0000256" key="2">
    <source>
        <dbReference type="ARBA" id="ARBA00005940"/>
    </source>
</evidence>
<dbReference type="EC" id="3.2.1.23" evidence="3 6"/>
<dbReference type="PANTHER" id="PTHR36447:SF1">
    <property type="entry name" value="BETA-GALACTOSIDASE GANA"/>
    <property type="match status" value="1"/>
</dbReference>
<comment type="catalytic activity">
    <reaction evidence="1 6">
        <text>Hydrolysis of terminal non-reducing beta-D-galactose residues in beta-D-galactosides.</text>
        <dbReference type="EC" id="3.2.1.23"/>
    </reaction>
</comment>
<keyword evidence="4 6" id="KW-0378">Hydrolase</keyword>
<feature type="domain" description="Beta-galactosidase C-terminal" evidence="9">
    <location>
        <begin position="621"/>
        <end position="662"/>
    </location>
</feature>
<keyword evidence="11" id="KW-1185">Reference proteome</keyword>
<dbReference type="Gene3D" id="3.20.20.80">
    <property type="entry name" value="Glycosidases"/>
    <property type="match status" value="1"/>
</dbReference>
<evidence type="ECO:0000259" key="9">
    <source>
        <dbReference type="Pfam" id="PF08533"/>
    </source>
</evidence>
<keyword evidence="5 6" id="KW-0326">Glycosidase</keyword>
<dbReference type="InterPro" id="IPR003476">
    <property type="entry name" value="Glyco_hydro_42"/>
</dbReference>
<dbReference type="Pfam" id="PF08532">
    <property type="entry name" value="Glyco_hydro_42M"/>
    <property type="match status" value="1"/>
</dbReference>
<dbReference type="InterPro" id="IPR013739">
    <property type="entry name" value="Beta_galactosidase_C"/>
</dbReference>
<dbReference type="InterPro" id="IPR013529">
    <property type="entry name" value="Glyco_hydro_42_N"/>
</dbReference>
<dbReference type="Pfam" id="PF08533">
    <property type="entry name" value="Glyco_hydro_42C"/>
    <property type="match status" value="1"/>
</dbReference>
<evidence type="ECO:0000256" key="3">
    <source>
        <dbReference type="ARBA" id="ARBA00012756"/>
    </source>
</evidence>
<dbReference type="EMBL" id="JBHMBL010000002">
    <property type="protein sequence ID" value="MFB9643022.1"/>
    <property type="molecule type" value="Genomic_DNA"/>
</dbReference>
<evidence type="ECO:0000313" key="10">
    <source>
        <dbReference type="EMBL" id="MFB9643022.1"/>
    </source>
</evidence>
<dbReference type="Gene3D" id="3.40.50.880">
    <property type="match status" value="1"/>
</dbReference>
<proteinExistence type="inferred from homology"/>
<evidence type="ECO:0000256" key="5">
    <source>
        <dbReference type="ARBA" id="ARBA00023295"/>
    </source>
</evidence>
<comment type="caution">
    <text evidence="10">The sequence shown here is derived from an EMBL/GenBank/DDBJ whole genome shotgun (WGS) entry which is preliminary data.</text>
</comment>
<dbReference type="SUPFAM" id="SSF51445">
    <property type="entry name" value="(Trans)glycosidases"/>
    <property type="match status" value="1"/>
</dbReference>
<dbReference type="Pfam" id="PF02449">
    <property type="entry name" value="Glyco_hydro_42"/>
    <property type="match status" value="1"/>
</dbReference>
<feature type="domain" description="Glycoside hydrolase family 42 N-terminal" evidence="7">
    <location>
        <begin position="19"/>
        <end position="388"/>
    </location>
</feature>
<accession>A0ABV5SS53</accession>
<dbReference type="CDD" id="cd03143">
    <property type="entry name" value="A4_beta-galactosidase_middle_domain"/>
    <property type="match status" value="1"/>
</dbReference>
<evidence type="ECO:0000256" key="4">
    <source>
        <dbReference type="ARBA" id="ARBA00022801"/>
    </source>
</evidence>
<evidence type="ECO:0000256" key="1">
    <source>
        <dbReference type="ARBA" id="ARBA00001412"/>
    </source>
</evidence>
<dbReference type="PIRSF" id="PIRSF001084">
    <property type="entry name" value="B-galactosidase"/>
    <property type="match status" value="1"/>
</dbReference>
<dbReference type="SUPFAM" id="SSF52317">
    <property type="entry name" value="Class I glutamine amidotransferase-like"/>
    <property type="match status" value="1"/>
</dbReference>
<dbReference type="Proteomes" id="UP001589667">
    <property type="component" value="Unassembled WGS sequence"/>
</dbReference>
<dbReference type="InterPro" id="IPR029062">
    <property type="entry name" value="Class_I_gatase-like"/>
</dbReference>
<dbReference type="Gene3D" id="2.60.40.1180">
    <property type="entry name" value="Golgi alpha-mannosidase II"/>
    <property type="match status" value="1"/>
</dbReference>
<dbReference type="InterPro" id="IPR013738">
    <property type="entry name" value="Beta_galactosidase_Trimer"/>
</dbReference>
<dbReference type="GO" id="GO:0004565">
    <property type="term" value="F:beta-galactosidase activity"/>
    <property type="evidence" value="ECO:0007669"/>
    <property type="project" value="UniProtKB-EC"/>
</dbReference>
<dbReference type="PANTHER" id="PTHR36447">
    <property type="entry name" value="BETA-GALACTOSIDASE GANA"/>
    <property type="match status" value="1"/>
</dbReference>
<evidence type="ECO:0000313" key="11">
    <source>
        <dbReference type="Proteomes" id="UP001589667"/>
    </source>
</evidence>
<evidence type="ECO:0000259" key="8">
    <source>
        <dbReference type="Pfam" id="PF08532"/>
    </source>
</evidence>
<protein>
    <recommendedName>
        <fullName evidence="3 6">Beta-galactosidase</fullName>
        <shortName evidence="6">Beta-gal</shortName>
        <ecNumber evidence="3 6">3.2.1.23</ecNumber>
    </recommendedName>
</protein>
<organism evidence="10 11">
    <name type="scientific">Agromyces lapidis</name>
    <dbReference type="NCBI Taxonomy" id="279574"/>
    <lineage>
        <taxon>Bacteria</taxon>
        <taxon>Bacillati</taxon>
        <taxon>Actinomycetota</taxon>
        <taxon>Actinomycetes</taxon>
        <taxon>Micrococcales</taxon>
        <taxon>Microbacteriaceae</taxon>
        <taxon>Agromyces</taxon>
    </lineage>
</organism>
<feature type="domain" description="Beta-galactosidase trimerisation" evidence="8">
    <location>
        <begin position="400"/>
        <end position="611"/>
    </location>
</feature>
<reference evidence="10 11" key="1">
    <citation type="submission" date="2024-09" db="EMBL/GenBank/DDBJ databases">
        <authorList>
            <person name="Sun Q."/>
            <person name="Mori K."/>
        </authorList>
    </citation>
    <scope>NUCLEOTIDE SEQUENCE [LARGE SCALE GENOMIC DNA]</scope>
    <source>
        <strain evidence="10 11">JCM 14321</strain>
    </source>
</reference>
<dbReference type="InterPro" id="IPR017853">
    <property type="entry name" value="GH"/>
</dbReference>
<gene>
    <name evidence="10" type="ORF">ACFFQV_12050</name>
</gene>
<name>A0ABV5SS53_9MICO</name>
<evidence type="ECO:0000259" key="7">
    <source>
        <dbReference type="Pfam" id="PF02449"/>
    </source>
</evidence>
<comment type="similarity">
    <text evidence="2 6">Belongs to the glycosyl hydrolase 42 family.</text>
</comment>
<dbReference type="InterPro" id="IPR013780">
    <property type="entry name" value="Glyco_hydro_b"/>
</dbReference>
<sequence length="708" mass="77610">MADESPRAIRLDALAYGGDYNPDQWSEEVWREDARLMREAGVNIVSLPVFSWPQLETAPGVYEWGWLDQVIAILWDAGIRIDLATATATPPSWLIRSHPEMLPWNEDGQRLEFGSRQAYCPSSPVWRENVARMARAMADRYGEHPALALWHVSNEYGDHVSRCWCPESSAHFRRWLEARYGDLDGLNEAWGVNVWGQRYTDWAHIEAPRRSTGPVNPTQLLDFERFSSDALLELFQLEVDILREVTPEIGVTTNFMSILRDLDYWDFAAVEDLVTDDAYPDPADPLAHVPAALNYGYMRSLKGGRPWLLLEQAPSGVSWRDVNVPKAPGQYRIGSLQAIAHGSDGAMVFQWRQAKYGQEKFHSAMVGHRGEASRTFQEAKAFGAELKHLAPVRGTRVRSRVALVVDHDSWWGSSATESLPSQRLNWLAQARAWHAALHALGHPVDTVRATGPFEGYDVVVAPNLYVSDASQAEALSDFVARGGQLVVGPFSGVVDATEKVHDGGAPGPLRGLLGVEVDEHWPVADGLAERVAFAAGGAEFDAPTWGEWLEVAGGAEVLAHYASGELDGRAAITRRPHAGAEASGAAWYTSCVLERAGLVALFREVLAAAGLPARERIDLDLEAVTRSDDTTDYTFVLNHGRRELVVDVPAGARDLLAGAGGGLDTALRAYSTDRATLTLPRFGAAVLATPRADAPPFITLSDSTDTND</sequence>
<evidence type="ECO:0000256" key="6">
    <source>
        <dbReference type="PIRNR" id="PIRNR001084"/>
    </source>
</evidence>
<dbReference type="RefSeq" id="WP_246191967.1">
    <property type="nucleotide sequence ID" value="NZ_BAAANI010000002.1"/>
</dbReference>